<dbReference type="InterPro" id="IPR003439">
    <property type="entry name" value="ABC_transporter-like_ATP-bd"/>
</dbReference>
<organism evidence="6 7">
    <name type="scientific">Anaeroplasma bactoclasticum</name>
    <dbReference type="NCBI Taxonomy" id="2088"/>
    <lineage>
        <taxon>Bacteria</taxon>
        <taxon>Bacillati</taxon>
        <taxon>Mycoplasmatota</taxon>
        <taxon>Mollicutes</taxon>
        <taxon>Anaeroplasmatales</taxon>
        <taxon>Anaeroplasmataceae</taxon>
        <taxon>Anaeroplasma</taxon>
    </lineage>
</organism>
<dbReference type="SMART" id="SM00382">
    <property type="entry name" value="AAA"/>
    <property type="match status" value="1"/>
</dbReference>
<dbReference type="Proteomes" id="UP000266506">
    <property type="component" value="Unassembled WGS sequence"/>
</dbReference>
<dbReference type="InterPro" id="IPR003593">
    <property type="entry name" value="AAA+_ATPase"/>
</dbReference>
<evidence type="ECO:0000256" key="4">
    <source>
        <dbReference type="ARBA" id="ARBA00022840"/>
    </source>
</evidence>
<evidence type="ECO:0000313" key="7">
    <source>
        <dbReference type="Proteomes" id="UP000266506"/>
    </source>
</evidence>
<dbReference type="PANTHER" id="PTHR43335:SF8">
    <property type="entry name" value="ABC TRANSPORTER, ATP-BINDING PROTEIN"/>
    <property type="match status" value="1"/>
</dbReference>
<dbReference type="PROSITE" id="PS00211">
    <property type="entry name" value="ABC_TRANSPORTER_1"/>
    <property type="match status" value="1"/>
</dbReference>
<reference evidence="6 7" key="1">
    <citation type="submission" date="2018-08" db="EMBL/GenBank/DDBJ databases">
        <title>Genomic Encyclopedia of Archaeal and Bacterial Type Strains, Phase II (KMG-II): from individual species to whole genera.</title>
        <authorList>
            <person name="Goeker M."/>
        </authorList>
    </citation>
    <scope>NUCLEOTIDE SEQUENCE [LARGE SCALE GENOMIC DNA]</scope>
    <source>
        <strain evidence="6 7">ATCC 27112</strain>
    </source>
</reference>
<dbReference type="PROSITE" id="PS50893">
    <property type="entry name" value="ABC_TRANSPORTER_2"/>
    <property type="match status" value="1"/>
</dbReference>
<keyword evidence="7" id="KW-1185">Reference proteome</keyword>
<sequence>MGDIVLKTYGLSKKYDGALVLNDVNMTVYKGDIYGFVGENGSGKTTIIRLISGLIFPNAGYYELMGKKSDDPEIIESRRRMGAIVESPSIYSHLNARDNLYMQALILGIKDEGRIKWALDTVGLGRLYADDKKAGNFSLGMRQRLGIAMALMTQADFLVLDEPLNGLDPEGIVEVRNLIKELNQKYGITFLISSHILTELSLVATRYGIISKGHMIKEISADELKNQCEKRIAISTLDKVNVKNALLSLVSLEDIKETPEGFVIPGDLEYSKVLSALQGLPITGINTETTSIEDYYLSVIRGGKQNA</sequence>
<evidence type="ECO:0000256" key="3">
    <source>
        <dbReference type="ARBA" id="ARBA00022741"/>
    </source>
</evidence>
<dbReference type="SUPFAM" id="SSF52540">
    <property type="entry name" value="P-loop containing nucleoside triphosphate hydrolases"/>
    <property type="match status" value="1"/>
</dbReference>
<dbReference type="InParanoid" id="A0A397S0B1"/>
<dbReference type="AlphaFoldDB" id="A0A397S0B1"/>
<dbReference type="InterPro" id="IPR027417">
    <property type="entry name" value="P-loop_NTPase"/>
</dbReference>
<dbReference type="Gene3D" id="3.40.50.300">
    <property type="entry name" value="P-loop containing nucleotide triphosphate hydrolases"/>
    <property type="match status" value="1"/>
</dbReference>
<dbReference type="RefSeq" id="WP_211321008.1">
    <property type="nucleotide sequence ID" value="NZ_QXEV01000003.1"/>
</dbReference>
<name>A0A397S0B1_9MOLU</name>
<evidence type="ECO:0000256" key="2">
    <source>
        <dbReference type="ARBA" id="ARBA00022448"/>
    </source>
</evidence>
<accession>A0A397S0B1</accession>
<keyword evidence="2" id="KW-0813">Transport</keyword>
<dbReference type="Pfam" id="PF00005">
    <property type="entry name" value="ABC_tran"/>
    <property type="match status" value="1"/>
</dbReference>
<dbReference type="GO" id="GO:0005524">
    <property type="term" value="F:ATP binding"/>
    <property type="evidence" value="ECO:0007669"/>
    <property type="project" value="UniProtKB-KW"/>
</dbReference>
<dbReference type="FunCoup" id="A0A397S0B1">
    <property type="interactions" value="89"/>
</dbReference>
<gene>
    <name evidence="6" type="ORF">EI71_00431</name>
</gene>
<dbReference type="PANTHER" id="PTHR43335">
    <property type="entry name" value="ABC TRANSPORTER, ATP-BINDING PROTEIN"/>
    <property type="match status" value="1"/>
</dbReference>
<keyword evidence="4 6" id="KW-0067">ATP-binding</keyword>
<evidence type="ECO:0000313" key="6">
    <source>
        <dbReference type="EMBL" id="RIA78119.1"/>
    </source>
</evidence>
<dbReference type="InterPro" id="IPR017871">
    <property type="entry name" value="ABC_transporter-like_CS"/>
</dbReference>
<protein>
    <submittedName>
        <fullName evidence="6">ABC-2 type transport system ATP-binding protein</fullName>
    </submittedName>
</protein>
<feature type="domain" description="ABC transporter" evidence="5">
    <location>
        <begin position="6"/>
        <end position="237"/>
    </location>
</feature>
<comment type="similarity">
    <text evidence="1">Belongs to the ABC transporter superfamily.</text>
</comment>
<comment type="caution">
    <text evidence="6">The sequence shown here is derived from an EMBL/GenBank/DDBJ whole genome shotgun (WGS) entry which is preliminary data.</text>
</comment>
<keyword evidence="3" id="KW-0547">Nucleotide-binding</keyword>
<dbReference type="GO" id="GO:0016887">
    <property type="term" value="F:ATP hydrolysis activity"/>
    <property type="evidence" value="ECO:0007669"/>
    <property type="project" value="InterPro"/>
</dbReference>
<proteinExistence type="inferred from homology"/>
<dbReference type="EMBL" id="QXEV01000003">
    <property type="protein sequence ID" value="RIA78119.1"/>
    <property type="molecule type" value="Genomic_DNA"/>
</dbReference>
<evidence type="ECO:0000256" key="1">
    <source>
        <dbReference type="ARBA" id="ARBA00005417"/>
    </source>
</evidence>
<evidence type="ECO:0000259" key="5">
    <source>
        <dbReference type="PROSITE" id="PS50893"/>
    </source>
</evidence>